<dbReference type="AlphaFoldDB" id="A0A9J7MPG9"/>
<reference evidence="2 3" key="2">
    <citation type="submission" date="2025-04" db="UniProtKB">
        <authorList>
            <consortium name="RefSeq"/>
        </authorList>
    </citation>
    <scope>IDENTIFICATION</scope>
    <source>
        <strain evidence="2 3">S238N-H82</strain>
        <tissue evidence="2 3">Testes</tissue>
    </source>
</reference>
<organism evidence="1 2">
    <name type="scientific">Branchiostoma floridae</name>
    <name type="common">Florida lancelet</name>
    <name type="synonym">Amphioxus</name>
    <dbReference type="NCBI Taxonomy" id="7739"/>
    <lineage>
        <taxon>Eukaryota</taxon>
        <taxon>Metazoa</taxon>
        <taxon>Chordata</taxon>
        <taxon>Cephalochordata</taxon>
        <taxon>Leptocardii</taxon>
        <taxon>Amphioxiformes</taxon>
        <taxon>Branchiostomatidae</taxon>
        <taxon>Branchiostoma</taxon>
    </lineage>
</organism>
<dbReference type="Proteomes" id="UP000001554">
    <property type="component" value="Chromosome 4"/>
</dbReference>
<sequence length="362" mass="41709">MAYPLKSEEMLFSKKLNPPYHPPLFLNNCVIKSVKSHKHIGSFLTTTMSWEMQISNMISKTSKRVSALNKLKFRLPRTVLDTIYKSFIRPLLEYADIIWHGCTSCDSQRLERVQYECALTVSGAVRGSSYSSLLAELGWERLSDRRHVHSLVMFYKIVNGHTRQYLKDLIPPVVSVFTSHNLRNKHNLRVPICTTSRYQKSFIPYATQHWNGLDTAVRSLSFSLYKKHLMKLVRPSINKHFSYGPRYTCALLTRLRIGTCSLNQSLFIRNLASSPACNCGCRCEGVVHFLLYCPTYQQYRTIFFDNLQNLLGNSLDFNSLSESARIHLLLRGSTCLSYHTNCSILKLTQLYIVHTKRFATTL</sequence>
<dbReference type="KEGG" id="bfo:118414720"/>
<dbReference type="RefSeq" id="XP_035674812.1">
    <property type="nucleotide sequence ID" value="XM_035818919.1"/>
</dbReference>
<evidence type="ECO:0000313" key="2">
    <source>
        <dbReference type="RefSeq" id="XP_035674811.1"/>
    </source>
</evidence>
<keyword evidence="1" id="KW-1185">Reference proteome</keyword>
<evidence type="ECO:0000313" key="3">
    <source>
        <dbReference type="RefSeq" id="XP_035674812.1"/>
    </source>
</evidence>
<dbReference type="RefSeq" id="XP_035674813.1">
    <property type="nucleotide sequence ID" value="XM_035818920.1"/>
</dbReference>
<evidence type="ECO:0000313" key="4">
    <source>
        <dbReference type="RefSeq" id="XP_035674813.1"/>
    </source>
</evidence>
<dbReference type="GeneID" id="118414720"/>
<dbReference type="RefSeq" id="XP_035674811.1">
    <property type="nucleotide sequence ID" value="XM_035818918.1"/>
</dbReference>
<protein>
    <submittedName>
        <fullName evidence="2 3">Uncharacterized protein LOC118414720 isoform X1</fullName>
    </submittedName>
</protein>
<dbReference type="OrthoDB" id="6139803at2759"/>
<name>A0A9J7MPG9_BRAFL</name>
<gene>
    <name evidence="2 3 4" type="primary">LOC118414720</name>
</gene>
<accession>A0A9J7MPG9</accession>
<proteinExistence type="predicted"/>
<reference evidence="1" key="1">
    <citation type="journal article" date="2020" name="Nat. Ecol. Evol.">
        <title>Deeply conserved synteny resolves early events in vertebrate evolution.</title>
        <authorList>
            <person name="Simakov O."/>
            <person name="Marletaz F."/>
            <person name="Yue J.X."/>
            <person name="O'Connell B."/>
            <person name="Jenkins J."/>
            <person name="Brandt A."/>
            <person name="Calef R."/>
            <person name="Tung C.H."/>
            <person name="Huang T.K."/>
            <person name="Schmutz J."/>
            <person name="Satoh N."/>
            <person name="Yu J.K."/>
            <person name="Putnam N.H."/>
            <person name="Green R.E."/>
            <person name="Rokhsar D.S."/>
        </authorList>
    </citation>
    <scope>NUCLEOTIDE SEQUENCE [LARGE SCALE GENOMIC DNA]</scope>
    <source>
        <strain evidence="1">S238N-H82</strain>
    </source>
</reference>
<evidence type="ECO:0000313" key="1">
    <source>
        <dbReference type="Proteomes" id="UP000001554"/>
    </source>
</evidence>